<dbReference type="InterPro" id="IPR032710">
    <property type="entry name" value="NTF2-like_dom_sf"/>
</dbReference>
<dbReference type="SUPFAM" id="SSF54427">
    <property type="entry name" value="NTF2-like"/>
    <property type="match status" value="1"/>
</dbReference>
<keyword evidence="2" id="KW-1185">Reference proteome</keyword>
<dbReference type="RefSeq" id="WP_302037408.1">
    <property type="nucleotide sequence ID" value="NZ_JAUKPO010000004.1"/>
</dbReference>
<accession>A0ABT8R773</accession>
<reference evidence="1" key="1">
    <citation type="submission" date="2023-07" db="EMBL/GenBank/DDBJ databases">
        <title>The genome sequence of Rhodocytophaga aerolata KACC 12507.</title>
        <authorList>
            <person name="Zhang X."/>
        </authorList>
    </citation>
    <scope>NUCLEOTIDE SEQUENCE</scope>
    <source>
        <strain evidence="1">KACC 12507</strain>
    </source>
</reference>
<proteinExistence type="predicted"/>
<comment type="caution">
    <text evidence="1">The sequence shown here is derived from an EMBL/GenBank/DDBJ whole genome shotgun (WGS) entry which is preliminary data.</text>
</comment>
<name>A0ABT8R773_9BACT</name>
<gene>
    <name evidence="1" type="ORF">Q0590_10120</name>
</gene>
<organism evidence="1 2">
    <name type="scientific">Rhodocytophaga aerolata</name>
    <dbReference type="NCBI Taxonomy" id="455078"/>
    <lineage>
        <taxon>Bacteria</taxon>
        <taxon>Pseudomonadati</taxon>
        <taxon>Bacteroidota</taxon>
        <taxon>Cytophagia</taxon>
        <taxon>Cytophagales</taxon>
        <taxon>Rhodocytophagaceae</taxon>
        <taxon>Rhodocytophaga</taxon>
    </lineage>
</organism>
<dbReference type="Gene3D" id="3.10.450.50">
    <property type="match status" value="2"/>
</dbReference>
<protein>
    <recommendedName>
        <fullName evidence="3">DUF4440 domain-containing protein</fullName>
    </recommendedName>
</protein>
<sequence length="282" mass="32320">MLNKWFMFSFAGLSIYTLLANKPECANTQKDPVESLVTSAIIVESATASKPVSPFSLLDQANTSWMNSYNQSKDLSGFYLDNALLFPEKAEPLKSKNLIASYYTDLLRSGTRFTAVHPYQRFTETSDLIYETGYLTTQTQEIYQYMTVWKNVAGSWKRELETIAKKTAANNDAEPLELVRAKWMKLCNAHTPAKLIEEVYAENAYYYNRGKLLQGRKQLTEEYTYMADPNYQLTLTPKAVHVVNPDMVYEIGKCSGSYGGHYIIRWEKQPDSNWQVTLDTNY</sequence>
<dbReference type="EMBL" id="JAUKPO010000004">
    <property type="protein sequence ID" value="MDO1446607.1"/>
    <property type="molecule type" value="Genomic_DNA"/>
</dbReference>
<dbReference type="Proteomes" id="UP001168528">
    <property type="component" value="Unassembled WGS sequence"/>
</dbReference>
<evidence type="ECO:0008006" key="3">
    <source>
        <dbReference type="Google" id="ProtNLM"/>
    </source>
</evidence>
<evidence type="ECO:0000313" key="1">
    <source>
        <dbReference type="EMBL" id="MDO1446607.1"/>
    </source>
</evidence>
<evidence type="ECO:0000313" key="2">
    <source>
        <dbReference type="Proteomes" id="UP001168528"/>
    </source>
</evidence>